<proteinExistence type="predicted"/>
<organism evidence="1 2">
    <name type="scientific">Roseiarcus fermentans</name>
    <dbReference type="NCBI Taxonomy" id="1473586"/>
    <lineage>
        <taxon>Bacteria</taxon>
        <taxon>Pseudomonadati</taxon>
        <taxon>Pseudomonadota</taxon>
        <taxon>Alphaproteobacteria</taxon>
        <taxon>Hyphomicrobiales</taxon>
        <taxon>Roseiarcaceae</taxon>
        <taxon>Roseiarcus</taxon>
    </lineage>
</organism>
<dbReference type="Proteomes" id="UP000253529">
    <property type="component" value="Unassembled WGS sequence"/>
</dbReference>
<evidence type="ECO:0000313" key="2">
    <source>
        <dbReference type="Proteomes" id="UP000253529"/>
    </source>
</evidence>
<accession>A0A366FPP4</accession>
<sequence>MSRAIVAFAEDWGGLPSSTQHIVGRLARDRDVLWINSIGMRRPRFDRRDLSRAAAKVRGLVGPRQPGGEPAVDRPERLTVVSPIALSWPGSRLAASFNRIALGGQVRRKMAERGLRRPILWTSLPTAAPLLGALGEGPVVYYVGDDFAALPGVDHEPVSAMERDLVARADLVLAASEALVAKFPADRTVFLPHGVDLDRFSTPAPRAADLPRSGRIAGYYGSIAEWIDVESLARTAAAMPDWTFVLIGDAKVDVSALEALPNVRLLGSRPNSMLPSYSQHWDVSLLPYRDSAMIRAGNPLKLREYLAAGTPIAAIDYNYPSLAPYANFIRSAADPARFGDAIRLAAGDRGDSVRRRARVADEGWDARAREVGALMEAL</sequence>
<gene>
    <name evidence="1" type="ORF">DFR50_10668</name>
</gene>
<protein>
    <submittedName>
        <fullName evidence="1">Glycosyltransferase involved in cell wall biosynthesis</fullName>
    </submittedName>
</protein>
<keyword evidence="1" id="KW-0808">Transferase</keyword>
<dbReference type="AlphaFoldDB" id="A0A366FPP4"/>
<dbReference type="Gene3D" id="3.40.50.11010">
    <property type="match status" value="1"/>
</dbReference>
<dbReference type="RefSeq" id="WP_113888437.1">
    <property type="nucleotide sequence ID" value="NZ_QNRK01000006.1"/>
</dbReference>
<comment type="caution">
    <text evidence="1">The sequence shown here is derived from an EMBL/GenBank/DDBJ whole genome shotgun (WGS) entry which is preliminary data.</text>
</comment>
<dbReference type="OrthoDB" id="9769600at2"/>
<name>A0A366FPP4_9HYPH</name>
<dbReference type="PANTHER" id="PTHR12526">
    <property type="entry name" value="GLYCOSYLTRANSFERASE"/>
    <property type="match status" value="1"/>
</dbReference>
<dbReference type="Pfam" id="PF13692">
    <property type="entry name" value="Glyco_trans_1_4"/>
    <property type="match status" value="1"/>
</dbReference>
<dbReference type="EMBL" id="QNRK01000006">
    <property type="protein sequence ID" value="RBP16106.1"/>
    <property type="molecule type" value="Genomic_DNA"/>
</dbReference>
<dbReference type="PANTHER" id="PTHR12526:SF630">
    <property type="entry name" value="GLYCOSYLTRANSFERASE"/>
    <property type="match status" value="1"/>
</dbReference>
<dbReference type="Gene3D" id="3.40.50.2000">
    <property type="entry name" value="Glycogen Phosphorylase B"/>
    <property type="match status" value="1"/>
</dbReference>
<dbReference type="GO" id="GO:0016740">
    <property type="term" value="F:transferase activity"/>
    <property type="evidence" value="ECO:0007669"/>
    <property type="project" value="UniProtKB-KW"/>
</dbReference>
<keyword evidence="2" id="KW-1185">Reference proteome</keyword>
<evidence type="ECO:0000313" key="1">
    <source>
        <dbReference type="EMBL" id="RBP16106.1"/>
    </source>
</evidence>
<dbReference type="SUPFAM" id="SSF53756">
    <property type="entry name" value="UDP-Glycosyltransferase/glycogen phosphorylase"/>
    <property type="match status" value="1"/>
</dbReference>
<reference evidence="1 2" key="1">
    <citation type="submission" date="2018-06" db="EMBL/GenBank/DDBJ databases">
        <title>Genomic Encyclopedia of Type Strains, Phase IV (KMG-IV): sequencing the most valuable type-strain genomes for metagenomic binning, comparative biology and taxonomic classification.</title>
        <authorList>
            <person name="Goeker M."/>
        </authorList>
    </citation>
    <scope>NUCLEOTIDE SEQUENCE [LARGE SCALE GENOMIC DNA]</scope>
    <source>
        <strain evidence="1 2">DSM 24875</strain>
    </source>
</reference>